<dbReference type="EMBL" id="JAESDN010000006">
    <property type="protein sequence ID" value="KAG7048403.1"/>
    <property type="molecule type" value="Genomic_DNA"/>
</dbReference>
<dbReference type="AlphaFoldDB" id="A0A9P7R4K2"/>
<proteinExistence type="predicted"/>
<organism evidence="2 3">
    <name type="scientific">Colletotrichum scovillei</name>
    <dbReference type="NCBI Taxonomy" id="1209932"/>
    <lineage>
        <taxon>Eukaryota</taxon>
        <taxon>Fungi</taxon>
        <taxon>Dikarya</taxon>
        <taxon>Ascomycota</taxon>
        <taxon>Pezizomycotina</taxon>
        <taxon>Sordariomycetes</taxon>
        <taxon>Hypocreomycetidae</taxon>
        <taxon>Glomerellales</taxon>
        <taxon>Glomerellaceae</taxon>
        <taxon>Colletotrichum</taxon>
        <taxon>Colletotrichum acutatum species complex</taxon>
    </lineage>
</organism>
<dbReference type="Proteomes" id="UP000699042">
    <property type="component" value="Unassembled WGS sequence"/>
</dbReference>
<feature type="non-terminal residue" evidence="2">
    <location>
        <position position="62"/>
    </location>
</feature>
<gene>
    <name evidence="2" type="ORF">JMJ77_014041</name>
</gene>
<evidence type="ECO:0000313" key="2">
    <source>
        <dbReference type="EMBL" id="KAG7048403.1"/>
    </source>
</evidence>
<accession>A0A9P7R4K2</accession>
<reference evidence="2" key="1">
    <citation type="submission" date="2021-05" db="EMBL/GenBank/DDBJ databases">
        <title>Comparative genomics of three Colletotrichum scovillei strains and genetic complementation revealed genes involved fungal growth and virulence on chili pepper.</title>
        <authorList>
            <person name="Hsieh D.-K."/>
            <person name="Chuang S.-C."/>
            <person name="Chen C.-Y."/>
            <person name="Chao Y.-T."/>
            <person name="Lu M.-Y.J."/>
            <person name="Lee M.-H."/>
            <person name="Shih M.-C."/>
        </authorList>
    </citation>
    <scope>NUCLEOTIDE SEQUENCE</scope>
    <source>
        <strain evidence="2">Coll-153</strain>
    </source>
</reference>
<feature type="non-terminal residue" evidence="2">
    <location>
        <position position="1"/>
    </location>
</feature>
<evidence type="ECO:0000256" key="1">
    <source>
        <dbReference type="SAM" id="MobiDB-lite"/>
    </source>
</evidence>
<feature type="compositionally biased region" description="Polar residues" evidence="1">
    <location>
        <begin position="49"/>
        <end position="62"/>
    </location>
</feature>
<evidence type="ECO:0000313" key="3">
    <source>
        <dbReference type="Proteomes" id="UP000699042"/>
    </source>
</evidence>
<name>A0A9P7R4K2_9PEZI</name>
<keyword evidence="3" id="KW-1185">Reference proteome</keyword>
<comment type="caution">
    <text evidence="2">The sequence shown here is derived from an EMBL/GenBank/DDBJ whole genome shotgun (WGS) entry which is preliminary data.</text>
</comment>
<feature type="region of interest" description="Disordered" evidence="1">
    <location>
        <begin position="28"/>
        <end position="62"/>
    </location>
</feature>
<sequence>ESESHSLSIGNIFQASTVLEVLTQASKQGVETGAGRDLSACQKRKHRASSPQYPNVHGTNAQ</sequence>
<protein>
    <submittedName>
        <fullName evidence="2">Uncharacterized protein</fullName>
    </submittedName>
</protein>